<evidence type="ECO:0000259" key="5">
    <source>
        <dbReference type="PROSITE" id="PS50949"/>
    </source>
</evidence>
<evidence type="ECO:0000256" key="3">
    <source>
        <dbReference type="ARBA" id="ARBA00023163"/>
    </source>
</evidence>
<evidence type="ECO:0000313" key="7">
    <source>
        <dbReference type="Proteomes" id="UP000830158"/>
    </source>
</evidence>
<dbReference type="Proteomes" id="UP000830158">
    <property type="component" value="Chromosome"/>
</dbReference>
<accession>A0ABY4P670</accession>
<gene>
    <name evidence="6" type="ORF">L1857_19030</name>
</gene>
<name>A0ABY4P670_9PSEU</name>
<sequence>MTEDRRTPQYLYRTVFEQFKARIESGELPPNTPLPAERRLAAELGVALGTLRHATQLLRDEGLVVTVPSKGTFIRDPVQGLPVVRGRENDQVRGLCRSVRKAPDPGGNLGPYVGGLDRHRCAWISQFRPGLQRNGTADRGLALAKYMAEIALASARRWYERAAASSPRSTRAAGRRLERQGGSRYHLQTRVRTSRITGAPG</sequence>
<feature type="compositionally biased region" description="Low complexity" evidence="4">
    <location>
        <begin position="163"/>
        <end position="172"/>
    </location>
</feature>
<dbReference type="PROSITE" id="PS50949">
    <property type="entry name" value="HTH_GNTR"/>
    <property type="match status" value="1"/>
</dbReference>
<evidence type="ECO:0000313" key="6">
    <source>
        <dbReference type="EMBL" id="UQS27911.1"/>
    </source>
</evidence>
<dbReference type="EMBL" id="CP091196">
    <property type="protein sequence ID" value="UQS27911.1"/>
    <property type="molecule type" value="Genomic_DNA"/>
</dbReference>
<dbReference type="SUPFAM" id="SSF46785">
    <property type="entry name" value="Winged helix' DNA-binding domain"/>
    <property type="match status" value="1"/>
</dbReference>
<dbReference type="RefSeq" id="WP_116111695.1">
    <property type="nucleotide sequence ID" value="NZ_CP091196.1"/>
</dbReference>
<evidence type="ECO:0000256" key="4">
    <source>
        <dbReference type="SAM" id="MobiDB-lite"/>
    </source>
</evidence>
<feature type="domain" description="HTH gntR-type" evidence="5">
    <location>
        <begin position="9"/>
        <end position="77"/>
    </location>
</feature>
<keyword evidence="2" id="KW-0238">DNA-binding</keyword>
<dbReference type="PANTHER" id="PTHR44846:SF17">
    <property type="entry name" value="GNTR-FAMILY TRANSCRIPTIONAL REGULATOR"/>
    <property type="match status" value="1"/>
</dbReference>
<evidence type="ECO:0000256" key="1">
    <source>
        <dbReference type="ARBA" id="ARBA00023015"/>
    </source>
</evidence>
<dbReference type="Pfam" id="PF00392">
    <property type="entry name" value="GntR"/>
    <property type="match status" value="1"/>
</dbReference>
<keyword evidence="1" id="KW-0805">Transcription regulation</keyword>
<dbReference type="Gene3D" id="1.10.10.10">
    <property type="entry name" value="Winged helix-like DNA-binding domain superfamily/Winged helix DNA-binding domain"/>
    <property type="match status" value="1"/>
</dbReference>
<dbReference type="CDD" id="cd07377">
    <property type="entry name" value="WHTH_GntR"/>
    <property type="match status" value="1"/>
</dbReference>
<proteinExistence type="predicted"/>
<dbReference type="InterPro" id="IPR050679">
    <property type="entry name" value="Bact_HTH_transcr_reg"/>
</dbReference>
<dbReference type="InterPro" id="IPR036390">
    <property type="entry name" value="WH_DNA-bd_sf"/>
</dbReference>
<dbReference type="PANTHER" id="PTHR44846">
    <property type="entry name" value="MANNOSYL-D-GLYCERATE TRANSPORT/METABOLISM SYSTEM REPRESSOR MNGR-RELATED"/>
    <property type="match status" value="1"/>
</dbReference>
<dbReference type="SMART" id="SM00345">
    <property type="entry name" value="HTH_GNTR"/>
    <property type="match status" value="1"/>
</dbReference>
<keyword evidence="7" id="KW-1185">Reference proteome</keyword>
<keyword evidence="3" id="KW-0804">Transcription</keyword>
<protein>
    <submittedName>
        <fullName evidence="6">Winged helix-turn-helix domain-containing protein</fullName>
    </submittedName>
</protein>
<organism evidence="6 7">
    <name type="scientific">Amycolatopsis thermalba</name>
    <dbReference type="NCBI Taxonomy" id="944492"/>
    <lineage>
        <taxon>Bacteria</taxon>
        <taxon>Bacillati</taxon>
        <taxon>Actinomycetota</taxon>
        <taxon>Actinomycetes</taxon>
        <taxon>Pseudonocardiales</taxon>
        <taxon>Pseudonocardiaceae</taxon>
        <taxon>Amycolatopsis</taxon>
    </lineage>
</organism>
<dbReference type="InterPro" id="IPR000524">
    <property type="entry name" value="Tscrpt_reg_HTH_GntR"/>
</dbReference>
<dbReference type="InterPro" id="IPR036388">
    <property type="entry name" value="WH-like_DNA-bd_sf"/>
</dbReference>
<feature type="region of interest" description="Disordered" evidence="4">
    <location>
        <begin position="163"/>
        <end position="201"/>
    </location>
</feature>
<reference evidence="6" key="1">
    <citation type="submission" date="2022-01" db="EMBL/GenBank/DDBJ databases">
        <title>PSI-footprinting approach for the identification of protein synthesis inhibitor producers.</title>
        <authorList>
            <person name="Handel F."/>
            <person name="Kulik A."/>
            <person name="Wex K.W."/>
            <person name="Berscheid A."/>
            <person name="Saur J.S."/>
            <person name="Winkler A."/>
            <person name="Wibberg D."/>
            <person name="Kalinowski J."/>
            <person name="Broetz-Oesterhelt H."/>
            <person name="Mast Y."/>
        </authorList>
    </citation>
    <scope>NUCLEOTIDE SEQUENCE</scope>
    <source>
        <strain evidence="6">KNN 49.3e</strain>
    </source>
</reference>
<evidence type="ECO:0000256" key="2">
    <source>
        <dbReference type="ARBA" id="ARBA00023125"/>
    </source>
</evidence>